<feature type="transmembrane region" description="Helical" evidence="11">
    <location>
        <begin position="423"/>
        <end position="444"/>
    </location>
</feature>
<evidence type="ECO:0000256" key="9">
    <source>
        <dbReference type="PIRNR" id="PIRNR004862"/>
    </source>
</evidence>
<comment type="function">
    <text evidence="9">The M ring may be actively involved in energy transduction.</text>
</comment>
<dbReference type="Pfam" id="PF08345">
    <property type="entry name" value="YscJ_FliF_C"/>
    <property type="match status" value="1"/>
</dbReference>
<evidence type="ECO:0000256" key="3">
    <source>
        <dbReference type="ARBA" id="ARBA00007971"/>
    </source>
</evidence>
<dbReference type="EMBL" id="CP046996">
    <property type="protein sequence ID" value="QHA01243.1"/>
    <property type="molecule type" value="Genomic_DNA"/>
</dbReference>
<evidence type="ECO:0000256" key="11">
    <source>
        <dbReference type="SAM" id="Phobius"/>
    </source>
</evidence>
<feature type="compositionally biased region" description="Polar residues" evidence="10">
    <location>
        <begin position="321"/>
        <end position="348"/>
    </location>
</feature>
<dbReference type="PANTHER" id="PTHR30046">
    <property type="entry name" value="FLAGELLAR M-RING PROTEIN"/>
    <property type="match status" value="1"/>
</dbReference>
<feature type="domain" description="Flagellar M-ring C-terminal" evidence="13">
    <location>
        <begin position="255"/>
        <end position="402"/>
    </location>
</feature>
<evidence type="ECO:0000259" key="12">
    <source>
        <dbReference type="Pfam" id="PF01514"/>
    </source>
</evidence>
<feature type="domain" description="Flagellar M-ring N-terminal" evidence="12">
    <location>
        <begin position="46"/>
        <end position="220"/>
    </location>
</feature>
<keyword evidence="14" id="KW-0966">Cell projection</keyword>
<evidence type="ECO:0000256" key="8">
    <source>
        <dbReference type="ARBA" id="ARBA00023143"/>
    </source>
</evidence>
<proteinExistence type="inferred from homology"/>
<dbReference type="GO" id="GO:0071973">
    <property type="term" value="P:bacterial-type flagellum-dependent cell motility"/>
    <property type="evidence" value="ECO:0007669"/>
    <property type="project" value="InterPro"/>
</dbReference>
<evidence type="ECO:0000256" key="5">
    <source>
        <dbReference type="ARBA" id="ARBA00022692"/>
    </source>
</evidence>
<dbReference type="PANTHER" id="PTHR30046:SF0">
    <property type="entry name" value="FLAGELLAR M-RING PROTEIN"/>
    <property type="match status" value="1"/>
</dbReference>
<keyword evidence="7 11" id="KW-0472">Membrane</keyword>
<dbReference type="GO" id="GO:0005886">
    <property type="term" value="C:plasma membrane"/>
    <property type="evidence" value="ECO:0007669"/>
    <property type="project" value="UniProtKB-SubCell"/>
</dbReference>
<keyword evidence="14" id="KW-0282">Flagellum</keyword>
<dbReference type="PIRSF" id="PIRSF004862">
    <property type="entry name" value="FliF"/>
    <property type="match status" value="1"/>
</dbReference>
<dbReference type="InterPro" id="IPR006182">
    <property type="entry name" value="FliF_N_dom"/>
</dbReference>
<evidence type="ECO:0000256" key="10">
    <source>
        <dbReference type="SAM" id="MobiDB-lite"/>
    </source>
</evidence>
<keyword evidence="5 11" id="KW-0812">Transmembrane</keyword>
<comment type="subcellular location">
    <subcellularLocation>
        <location evidence="1 9">Bacterial flagellum basal body</location>
    </subcellularLocation>
    <subcellularLocation>
        <location evidence="2">Cell membrane</location>
        <topology evidence="2">Multi-pass membrane protein</topology>
    </subcellularLocation>
</comment>
<name>A0A857DKB6_9FIRM</name>
<dbReference type="Gene3D" id="3.30.300.30">
    <property type="match status" value="1"/>
</dbReference>
<keyword evidence="4" id="KW-1003">Cell membrane</keyword>
<dbReference type="Proteomes" id="UP000430508">
    <property type="component" value="Chromosome"/>
</dbReference>
<evidence type="ECO:0000256" key="2">
    <source>
        <dbReference type="ARBA" id="ARBA00004651"/>
    </source>
</evidence>
<dbReference type="AlphaFoldDB" id="A0A857DKB6"/>
<feature type="transmembrane region" description="Helical" evidence="11">
    <location>
        <begin position="25"/>
        <end position="45"/>
    </location>
</feature>
<dbReference type="InterPro" id="IPR045851">
    <property type="entry name" value="AMP-bd_C_sf"/>
</dbReference>
<protein>
    <recommendedName>
        <fullName evidence="9">Flagellar M-ring protein</fullName>
    </recommendedName>
</protein>
<feature type="region of interest" description="Disordered" evidence="10">
    <location>
        <begin position="282"/>
        <end position="350"/>
    </location>
</feature>
<evidence type="ECO:0000313" key="14">
    <source>
        <dbReference type="EMBL" id="QHA01243.1"/>
    </source>
</evidence>
<evidence type="ECO:0000256" key="1">
    <source>
        <dbReference type="ARBA" id="ARBA00004117"/>
    </source>
</evidence>
<feature type="compositionally biased region" description="Polar residues" evidence="10">
    <location>
        <begin position="282"/>
        <end position="305"/>
    </location>
</feature>
<dbReference type="RefSeq" id="WP_019226131.1">
    <property type="nucleotide sequence ID" value="NZ_CP046996.1"/>
</dbReference>
<dbReference type="PRINTS" id="PR01009">
    <property type="entry name" value="FLGMRINGFLIF"/>
</dbReference>
<keyword evidence="8 9" id="KW-0975">Bacterial flagellum</keyword>
<keyword evidence="6 11" id="KW-1133">Transmembrane helix</keyword>
<evidence type="ECO:0000259" key="13">
    <source>
        <dbReference type="Pfam" id="PF08345"/>
    </source>
</evidence>
<dbReference type="GO" id="GO:0009431">
    <property type="term" value="C:bacterial-type flagellum basal body, MS ring"/>
    <property type="evidence" value="ECO:0007669"/>
    <property type="project" value="InterPro"/>
</dbReference>
<evidence type="ECO:0000256" key="4">
    <source>
        <dbReference type="ARBA" id="ARBA00022475"/>
    </source>
</evidence>
<accession>A0A857DKB6</accession>
<comment type="similarity">
    <text evidence="3 9">Belongs to the FliF family.</text>
</comment>
<evidence type="ECO:0000256" key="7">
    <source>
        <dbReference type="ARBA" id="ARBA00023136"/>
    </source>
</evidence>
<dbReference type="Pfam" id="PF01514">
    <property type="entry name" value="YscJ_FliF"/>
    <property type="match status" value="1"/>
</dbReference>
<gene>
    <name evidence="14" type="primary">fliF</name>
    <name evidence="14" type="ORF">GQ588_11635</name>
</gene>
<keyword evidence="14" id="KW-0969">Cilium</keyword>
<organism evidence="14 15">
    <name type="scientific">Dehalobacter restrictus</name>
    <dbReference type="NCBI Taxonomy" id="55583"/>
    <lineage>
        <taxon>Bacteria</taxon>
        <taxon>Bacillati</taxon>
        <taxon>Bacillota</taxon>
        <taxon>Clostridia</taxon>
        <taxon>Eubacteriales</taxon>
        <taxon>Desulfitobacteriaceae</taxon>
        <taxon>Dehalobacter</taxon>
    </lineage>
</organism>
<dbReference type="GO" id="GO:0003774">
    <property type="term" value="F:cytoskeletal motor activity"/>
    <property type="evidence" value="ECO:0007669"/>
    <property type="project" value="InterPro"/>
</dbReference>
<dbReference type="InterPro" id="IPR043427">
    <property type="entry name" value="YscJ/FliF"/>
</dbReference>
<evidence type="ECO:0000256" key="6">
    <source>
        <dbReference type="ARBA" id="ARBA00022989"/>
    </source>
</evidence>
<sequence length="531" mass="58371">MNFSLTEIRNAVRNFWEKLTNPQRIILVAAPVIVATALITLIFWASRPEYTVLFSGLETEEAGAITEALKGLKIQYQLADGGSTIEVPQKDAAEVRLQLANEGLPSESTFSFDYLNQMRIGETDEDRKLRYVLGLQTELEQTIGTLDGVEYARVHIVMPKDSLFTEQQEVTTAAVTIKRKYGKEMSENQVRAIANLLSYSVEGLSIDKVTIVDTNGNVLSDALGSSTSPQKLSATQLQVQQTYENDIQNSVQTMLDKVFGTGTTIVRANATIDFDQKKITSQKNETGAVTSRQEVTEKSSSTSANGGVAGTETNVPGYPVTGQNGTTSTSEKNSLTENFQPSVTQEETVVTPGQIKRLTVSVLADSDSVTDEQLDNVKNIVSSAVGYNQDRGDVIEAARLPFEKTTALEEQAAIENAVRKAQILQYAEIGGGVLLAIVLLLAFLRSRRKQSALKSMDIADGSRFVTLQEAEQILASQIEAERQADLKLARKKAKTTEEIEKEKIRQEVEKFTVENPDDVARLVKTWLTEEQ</sequence>
<evidence type="ECO:0000313" key="15">
    <source>
        <dbReference type="Proteomes" id="UP000430508"/>
    </source>
</evidence>
<dbReference type="InterPro" id="IPR013556">
    <property type="entry name" value="Flag_M-ring_C"/>
</dbReference>
<dbReference type="NCBIfam" id="TIGR00206">
    <property type="entry name" value="fliF"/>
    <property type="match status" value="1"/>
</dbReference>
<dbReference type="InterPro" id="IPR000067">
    <property type="entry name" value="FlgMring_FliF"/>
</dbReference>
<reference evidence="14 15" key="1">
    <citation type="submission" date="2019-12" db="EMBL/GenBank/DDBJ databases">
        <title>Sequence classification of anaerobic respiratory reductive dehalogenases: First we see many, then we see few.</title>
        <authorList>
            <person name="Molenda O."/>
            <person name="Puentes Jacome L.A."/>
            <person name="Cao X."/>
            <person name="Nesbo C.L."/>
            <person name="Tang S."/>
            <person name="Morson N."/>
            <person name="Patron J."/>
            <person name="Lomheim L."/>
            <person name="Wishart D.S."/>
            <person name="Edwards E.A."/>
        </authorList>
    </citation>
    <scope>NUCLEOTIDE SEQUENCE [LARGE SCALE GENOMIC DNA]</scope>
    <source>
        <strain evidence="14 15">12DCA</strain>
    </source>
</reference>